<reference evidence="1 2" key="1">
    <citation type="journal article" date="2015" name="Nature">
        <title>rRNA introns, odd ribosomes, and small enigmatic genomes across a large radiation of phyla.</title>
        <authorList>
            <person name="Brown C.T."/>
            <person name="Hug L.A."/>
            <person name="Thomas B.C."/>
            <person name="Sharon I."/>
            <person name="Castelle C.J."/>
            <person name="Singh A."/>
            <person name="Wilkins M.J."/>
            <person name="Williams K.H."/>
            <person name="Banfield J.F."/>
        </authorList>
    </citation>
    <scope>NUCLEOTIDE SEQUENCE [LARGE SCALE GENOMIC DNA]</scope>
</reference>
<sequence>MKVFFTASQRGKSYFDFYYKKIFKIIKSLGYELIDDEIISIPSKSFYETLEKEGKKGDKELYKTNLKNIREADINIFDCSMHSLSIGFMIDKSLELNKPTIALFLEEHDPHFLEGIEEDKLIIRSYTDTSLPKIIKESLNIARNKKDKRFNFFVTPNLLTYLEKESKKRNITKSTFIRNLIFDHMHHNKENDS</sequence>
<proteinExistence type="predicted"/>
<protein>
    <recommendedName>
        <fullName evidence="3">Ribbon-helix-helix protein CopG domain-containing protein</fullName>
    </recommendedName>
</protein>
<evidence type="ECO:0000313" key="1">
    <source>
        <dbReference type="EMBL" id="KKR33828.1"/>
    </source>
</evidence>
<organism evidence="1 2">
    <name type="scientific">Candidatus Gottesmanbacteria bacterium GW2011_GWC2_39_8</name>
    <dbReference type="NCBI Taxonomy" id="1618450"/>
    <lineage>
        <taxon>Bacteria</taxon>
        <taxon>Candidatus Gottesmaniibacteriota</taxon>
    </lineage>
</organism>
<evidence type="ECO:0008006" key="3">
    <source>
        <dbReference type="Google" id="ProtNLM"/>
    </source>
</evidence>
<gene>
    <name evidence="1" type="ORF">UT63_C0011G0010</name>
</gene>
<name>A0A0G0Q115_9BACT</name>
<comment type="caution">
    <text evidence="1">The sequence shown here is derived from an EMBL/GenBank/DDBJ whole genome shotgun (WGS) entry which is preliminary data.</text>
</comment>
<dbReference type="AlphaFoldDB" id="A0A0G0Q115"/>
<accession>A0A0G0Q115</accession>
<evidence type="ECO:0000313" key="2">
    <source>
        <dbReference type="Proteomes" id="UP000034539"/>
    </source>
</evidence>
<dbReference type="Proteomes" id="UP000034539">
    <property type="component" value="Unassembled WGS sequence"/>
</dbReference>
<dbReference type="Gene3D" id="3.40.50.450">
    <property type="match status" value="1"/>
</dbReference>
<dbReference type="EMBL" id="LBXN01000011">
    <property type="protein sequence ID" value="KKR33828.1"/>
    <property type="molecule type" value="Genomic_DNA"/>
</dbReference>